<sequence>MVEEIEIQTKADKFFMFVIRRSQQLSKATPYIKGCDLLEGEWGKVGSILLWRLVFDGEPRESKDRTDAMNMEKNMIQWRVLEGPVMKEYKSFLKTLKVSPKHEGHGSVVKWNMKYERIHEKVAHPERLLQFFIKVINEIDQYLLLEE</sequence>
<dbReference type="GO" id="GO:0006952">
    <property type="term" value="P:defense response"/>
    <property type="evidence" value="ECO:0007669"/>
    <property type="project" value="InterPro"/>
</dbReference>
<dbReference type="eggNOG" id="ENOG502RN75">
    <property type="taxonomic scope" value="Eukaryota"/>
</dbReference>
<dbReference type="Pfam" id="PF00407">
    <property type="entry name" value="Bet_v_1"/>
    <property type="match status" value="1"/>
</dbReference>
<evidence type="ECO:0000313" key="2">
    <source>
        <dbReference type="EMBL" id="EOA37488.1"/>
    </source>
</evidence>
<dbReference type="Gene3D" id="3.30.530.20">
    <property type="match status" value="1"/>
</dbReference>
<evidence type="ECO:0000259" key="1">
    <source>
        <dbReference type="SMART" id="SM01037"/>
    </source>
</evidence>
<dbReference type="PANTHER" id="PTHR31907">
    <property type="entry name" value="MLP-LIKE PROTEIN 423"/>
    <property type="match status" value="1"/>
</dbReference>
<proteinExistence type="predicted"/>
<accession>R0IKH1</accession>
<dbReference type="Proteomes" id="UP000029121">
    <property type="component" value="Unassembled WGS sequence"/>
</dbReference>
<dbReference type="STRING" id="81985.R0IKH1"/>
<feature type="domain" description="Bet v I/Major latex protein" evidence="1">
    <location>
        <begin position="1"/>
        <end position="146"/>
    </location>
</feature>
<keyword evidence="3" id="KW-1185">Reference proteome</keyword>
<dbReference type="EMBL" id="KB870805">
    <property type="protein sequence ID" value="EOA37488.1"/>
    <property type="molecule type" value="Genomic_DNA"/>
</dbReference>
<reference evidence="3" key="1">
    <citation type="journal article" date="2013" name="Nat. Genet.">
        <title>The Capsella rubella genome and the genomic consequences of rapid mating system evolution.</title>
        <authorList>
            <person name="Slotte T."/>
            <person name="Hazzouri K.M."/>
            <person name="Agren J.A."/>
            <person name="Koenig D."/>
            <person name="Maumus F."/>
            <person name="Guo Y.L."/>
            <person name="Steige K."/>
            <person name="Platts A.E."/>
            <person name="Escobar J.S."/>
            <person name="Newman L.K."/>
            <person name="Wang W."/>
            <person name="Mandakova T."/>
            <person name="Vello E."/>
            <person name="Smith L.M."/>
            <person name="Henz S.R."/>
            <person name="Steffen J."/>
            <person name="Takuno S."/>
            <person name="Brandvain Y."/>
            <person name="Coop G."/>
            <person name="Andolfatto P."/>
            <person name="Hu T.T."/>
            <person name="Blanchette M."/>
            <person name="Clark R.M."/>
            <person name="Quesneville H."/>
            <person name="Nordborg M."/>
            <person name="Gaut B.S."/>
            <person name="Lysak M.A."/>
            <person name="Jenkins J."/>
            <person name="Grimwood J."/>
            <person name="Chapman J."/>
            <person name="Prochnik S."/>
            <person name="Shu S."/>
            <person name="Rokhsar D."/>
            <person name="Schmutz J."/>
            <person name="Weigel D."/>
            <person name="Wright S.I."/>
        </authorList>
    </citation>
    <scope>NUCLEOTIDE SEQUENCE [LARGE SCALE GENOMIC DNA]</scope>
    <source>
        <strain evidence="3">cv. Monte Gargano</strain>
    </source>
</reference>
<dbReference type="KEGG" id="crb:17898428"/>
<name>R0IKH1_9BRAS</name>
<dbReference type="AlphaFoldDB" id="R0IKH1"/>
<protein>
    <recommendedName>
        <fullName evidence="1">Bet v I/Major latex protein domain-containing protein</fullName>
    </recommendedName>
</protein>
<gene>
    <name evidence="2" type="ORF">CARUB_v10011642mg</name>
</gene>
<dbReference type="InterPro" id="IPR000916">
    <property type="entry name" value="Bet_v_I/MLP"/>
</dbReference>
<dbReference type="InterPro" id="IPR051761">
    <property type="entry name" value="MLP-like_ligand-binding"/>
</dbReference>
<dbReference type="InterPro" id="IPR023393">
    <property type="entry name" value="START-like_dom_sf"/>
</dbReference>
<dbReference type="CDD" id="cd07816">
    <property type="entry name" value="Bet_v1-like"/>
    <property type="match status" value="1"/>
</dbReference>
<dbReference type="SMART" id="SM01037">
    <property type="entry name" value="Bet_v_1"/>
    <property type="match status" value="1"/>
</dbReference>
<dbReference type="OrthoDB" id="1858121at2759"/>
<evidence type="ECO:0000313" key="3">
    <source>
        <dbReference type="Proteomes" id="UP000029121"/>
    </source>
</evidence>
<dbReference type="SUPFAM" id="SSF55961">
    <property type="entry name" value="Bet v1-like"/>
    <property type="match status" value="1"/>
</dbReference>
<organism evidence="2 3">
    <name type="scientific">Capsella rubella</name>
    <dbReference type="NCBI Taxonomy" id="81985"/>
    <lineage>
        <taxon>Eukaryota</taxon>
        <taxon>Viridiplantae</taxon>
        <taxon>Streptophyta</taxon>
        <taxon>Embryophyta</taxon>
        <taxon>Tracheophyta</taxon>
        <taxon>Spermatophyta</taxon>
        <taxon>Magnoliopsida</taxon>
        <taxon>eudicotyledons</taxon>
        <taxon>Gunneridae</taxon>
        <taxon>Pentapetalae</taxon>
        <taxon>rosids</taxon>
        <taxon>malvids</taxon>
        <taxon>Brassicales</taxon>
        <taxon>Brassicaceae</taxon>
        <taxon>Camelineae</taxon>
        <taxon>Capsella</taxon>
    </lineage>
</organism>